<keyword evidence="1" id="KW-0472">Membrane</keyword>
<proteinExistence type="predicted"/>
<reference evidence="2" key="1">
    <citation type="journal article" date="2015" name="Nature">
        <title>Complex archaea that bridge the gap between prokaryotes and eukaryotes.</title>
        <authorList>
            <person name="Spang A."/>
            <person name="Saw J.H."/>
            <person name="Jorgensen S.L."/>
            <person name="Zaremba-Niedzwiedzka K."/>
            <person name="Martijn J."/>
            <person name="Lind A.E."/>
            <person name="van Eijk R."/>
            <person name="Schleper C."/>
            <person name="Guy L."/>
            <person name="Ettema T.J."/>
        </authorList>
    </citation>
    <scope>NUCLEOTIDE SEQUENCE</scope>
</reference>
<keyword evidence="1" id="KW-1133">Transmembrane helix</keyword>
<evidence type="ECO:0000313" key="2">
    <source>
        <dbReference type="EMBL" id="KKL85803.1"/>
    </source>
</evidence>
<gene>
    <name evidence="2" type="ORF">LCGC14_1951110</name>
</gene>
<name>A0A0F9FHT1_9ZZZZ</name>
<evidence type="ECO:0000256" key="1">
    <source>
        <dbReference type="SAM" id="Phobius"/>
    </source>
</evidence>
<comment type="caution">
    <text evidence="2">The sequence shown here is derived from an EMBL/GenBank/DDBJ whole genome shotgun (WGS) entry which is preliminary data.</text>
</comment>
<feature type="non-terminal residue" evidence="2">
    <location>
        <position position="82"/>
    </location>
</feature>
<dbReference type="EMBL" id="LAZR01021302">
    <property type="protein sequence ID" value="KKL85803.1"/>
    <property type="molecule type" value="Genomic_DNA"/>
</dbReference>
<organism evidence="2">
    <name type="scientific">marine sediment metagenome</name>
    <dbReference type="NCBI Taxonomy" id="412755"/>
    <lineage>
        <taxon>unclassified sequences</taxon>
        <taxon>metagenomes</taxon>
        <taxon>ecological metagenomes</taxon>
    </lineage>
</organism>
<accession>A0A0F9FHT1</accession>
<keyword evidence="1" id="KW-0812">Transmembrane</keyword>
<protein>
    <submittedName>
        <fullName evidence="2">Uncharacterized protein</fullName>
    </submittedName>
</protein>
<dbReference type="AlphaFoldDB" id="A0A0F9FHT1"/>
<sequence>MFGFRSGRCRLKKSYTFISNVKCFLRPATSHPNGIGYRFCVTVAGTSVSLSILLLYTVPATVLFYAASANWNPAQRMEHVSY</sequence>
<feature type="transmembrane region" description="Helical" evidence="1">
    <location>
        <begin position="35"/>
        <end position="67"/>
    </location>
</feature>